<accession>A0A0R2BIU6</accession>
<comment type="caution">
    <text evidence="2">The sequence shown here is derived from an EMBL/GenBank/DDBJ whole genome shotgun (WGS) entry which is preliminary data.</text>
</comment>
<dbReference type="EMBL" id="AYYK01000004">
    <property type="protein sequence ID" value="KRM79464.1"/>
    <property type="molecule type" value="Genomic_DNA"/>
</dbReference>
<dbReference type="Proteomes" id="UP000051813">
    <property type="component" value="Unassembled WGS sequence"/>
</dbReference>
<evidence type="ECO:0000256" key="1">
    <source>
        <dbReference type="SAM" id="MobiDB-lite"/>
    </source>
</evidence>
<protein>
    <submittedName>
        <fullName evidence="2">Uncharacterized protein</fullName>
    </submittedName>
</protein>
<keyword evidence="3" id="KW-1185">Reference proteome</keyword>
<dbReference type="OrthoDB" id="2329078at2"/>
<dbReference type="PATRIC" id="fig|1423738.3.peg.1667"/>
<dbReference type="RefSeq" id="WP_057755779.1">
    <property type="nucleotide sequence ID" value="NZ_AYYK01000004.1"/>
</dbReference>
<proteinExistence type="predicted"/>
<evidence type="ECO:0000313" key="2">
    <source>
        <dbReference type="EMBL" id="KRM79464.1"/>
    </source>
</evidence>
<dbReference type="AlphaFoldDB" id="A0A0R2BIU6"/>
<gene>
    <name evidence="2" type="ORF">FC84_GL001643</name>
</gene>
<feature type="region of interest" description="Disordered" evidence="1">
    <location>
        <begin position="71"/>
        <end position="98"/>
    </location>
</feature>
<feature type="compositionally biased region" description="Basic and acidic residues" evidence="1">
    <location>
        <begin position="71"/>
        <end position="80"/>
    </location>
</feature>
<organism evidence="2 3">
    <name type="scientific">Lapidilactobacillus dextrinicus DSM 20335</name>
    <dbReference type="NCBI Taxonomy" id="1423738"/>
    <lineage>
        <taxon>Bacteria</taxon>
        <taxon>Bacillati</taxon>
        <taxon>Bacillota</taxon>
        <taxon>Bacilli</taxon>
        <taxon>Lactobacillales</taxon>
        <taxon>Lactobacillaceae</taxon>
        <taxon>Lapidilactobacillus</taxon>
    </lineage>
</organism>
<dbReference type="STRING" id="1423738.FC84_GL001643"/>
<evidence type="ECO:0000313" key="3">
    <source>
        <dbReference type="Proteomes" id="UP000051813"/>
    </source>
</evidence>
<reference evidence="2 3" key="1">
    <citation type="journal article" date="2015" name="Genome Announc.">
        <title>Expanding the biotechnology potential of lactobacilli through comparative genomics of 213 strains and associated genera.</title>
        <authorList>
            <person name="Sun Z."/>
            <person name="Harris H.M."/>
            <person name="McCann A."/>
            <person name="Guo C."/>
            <person name="Argimon S."/>
            <person name="Zhang W."/>
            <person name="Yang X."/>
            <person name="Jeffery I.B."/>
            <person name="Cooney J.C."/>
            <person name="Kagawa T.F."/>
            <person name="Liu W."/>
            <person name="Song Y."/>
            <person name="Salvetti E."/>
            <person name="Wrobel A."/>
            <person name="Rasinkangas P."/>
            <person name="Parkhill J."/>
            <person name="Rea M.C."/>
            <person name="O'Sullivan O."/>
            <person name="Ritari J."/>
            <person name="Douillard F.P."/>
            <person name="Paul Ross R."/>
            <person name="Yang R."/>
            <person name="Briner A.E."/>
            <person name="Felis G.E."/>
            <person name="de Vos W.M."/>
            <person name="Barrangou R."/>
            <person name="Klaenhammer T.R."/>
            <person name="Caufield P.W."/>
            <person name="Cui Y."/>
            <person name="Zhang H."/>
            <person name="O'Toole P.W."/>
        </authorList>
    </citation>
    <scope>NUCLEOTIDE SEQUENCE [LARGE SCALE GENOMIC DNA]</scope>
    <source>
        <strain evidence="2 3">DSM 20335</strain>
    </source>
</reference>
<sequence length="98" mass="10954">MHGINWESLAAIVAVVGTVYGGASRLLHNFKDSISAPLSEQMTRLSQSIDNLTAQAERERKDFDERLDKHENALTQHDTEIGTLYNHAGLTRSSHHEN</sequence>
<name>A0A0R2BIU6_9LACO</name>